<dbReference type="InterPro" id="IPR003054">
    <property type="entry name" value="Keratin_II"/>
</dbReference>
<feature type="region of interest" description="Disordered" evidence="7">
    <location>
        <begin position="440"/>
        <end position="466"/>
    </location>
</feature>
<dbReference type="InterPro" id="IPR039008">
    <property type="entry name" value="IF_rod_dom"/>
</dbReference>
<reference evidence="9 10" key="1">
    <citation type="journal article" date="2020" name="Mol. Biol. Evol.">
        <title>Interspecific Gene Flow and the Evolution of Specialization in Black and White Rhinoceros.</title>
        <authorList>
            <person name="Moodley Y."/>
            <person name="Westbury M.V."/>
            <person name="Russo I.M."/>
            <person name="Gopalakrishnan S."/>
            <person name="Rakotoarivelo A."/>
            <person name="Olsen R.A."/>
            <person name="Prost S."/>
            <person name="Tunstall T."/>
            <person name="Ryder O.A."/>
            <person name="Dalen L."/>
            <person name="Bruford M.W."/>
        </authorList>
    </citation>
    <scope>NUCLEOTIDE SEQUENCE [LARGE SCALE GENOMIC DNA]</scope>
    <source>
        <strain evidence="9">SBR-YM</strain>
        <tissue evidence="9">Skin</tissue>
    </source>
</reference>
<keyword evidence="3 6" id="KW-0175">Coiled coil</keyword>
<evidence type="ECO:0000256" key="5">
    <source>
        <dbReference type="RuleBase" id="RU000685"/>
    </source>
</evidence>
<dbReference type="SUPFAM" id="SSF64593">
    <property type="entry name" value="Intermediate filament protein, coiled coil region"/>
    <property type="match status" value="4"/>
</dbReference>
<evidence type="ECO:0000256" key="7">
    <source>
        <dbReference type="SAM" id="MobiDB-lite"/>
    </source>
</evidence>
<feature type="domain" description="IF rod" evidence="8">
    <location>
        <begin position="105"/>
        <end position="386"/>
    </location>
</feature>
<feature type="coiled-coil region" evidence="6">
    <location>
        <begin position="616"/>
        <end position="716"/>
    </location>
</feature>
<dbReference type="PRINTS" id="PR01276">
    <property type="entry name" value="TYPE2KERATIN"/>
</dbReference>
<proteinExistence type="inferred from homology"/>
<dbReference type="PROSITE" id="PS51842">
    <property type="entry name" value="IF_ROD_2"/>
    <property type="match status" value="2"/>
</dbReference>
<evidence type="ECO:0000256" key="3">
    <source>
        <dbReference type="ARBA" id="ARBA00023054"/>
    </source>
</evidence>
<comment type="caution">
    <text evidence="9">The sequence shown here is derived from an EMBL/GenBank/DDBJ whole genome shotgun (WGS) entry which is preliminary data.</text>
</comment>
<keyword evidence="1" id="KW-0416">Keratin</keyword>
<feature type="region of interest" description="Disordered" evidence="7">
    <location>
        <begin position="17"/>
        <end position="36"/>
    </location>
</feature>
<dbReference type="GO" id="GO:0005615">
    <property type="term" value="C:extracellular space"/>
    <property type="evidence" value="ECO:0007669"/>
    <property type="project" value="TreeGrafter"/>
</dbReference>
<keyword evidence="2 5" id="KW-0403">Intermediate filament</keyword>
<feature type="region of interest" description="Disordered" evidence="7">
    <location>
        <begin position="926"/>
        <end position="945"/>
    </location>
</feature>
<accession>A0A7J7FLG0</accession>
<dbReference type="Gene3D" id="1.20.5.500">
    <property type="entry name" value="Single helix bin"/>
    <property type="match status" value="2"/>
</dbReference>
<dbReference type="GO" id="GO:0045109">
    <property type="term" value="P:intermediate filament organization"/>
    <property type="evidence" value="ECO:0007669"/>
    <property type="project" value="TreeGrafter"/>
</dbReference>
<dbReference type="PANTHER" id="PTHR45616">
    <property type="entry name" value="GATA-TYPE DOMAIN-CONTAINING PROTEIN"/>
    <property type="match status" value="1"/>
</dbReference>
<feature type="compositionally biased region" description="Low complexity" evidence="7">
    <location>
        <begin position="440"/>
        <end position="463"/>
    </location>
</feature>
<dbReference type="EMBL" id="JACDTQ010000370">
    <property type="protein sequence ID" value="KAF5928474.1"/>
    <property type="molecule type" value="Genomic_DNA"/>
</dbReference>
<feature type="domain" description="IF rod" evidence="8">
    <location>
        <begin position="612"/>
        <end position="945"/>
    </location>
</feature>
<dbReference type="Gene3D" id="1.20.5.170">
    <property type="match status" value="1"/>
</dbReference>
<dbReference type="GO" id="GO:0031424">
    <property type="term" value="P:keratinization"/>
    <property type="evidence" value="ECO:0007669"/>
    <property type="project" value="TreeGrafter"/>
</dbReference>
<dbReference type="InterPro" id="IPR032444">
    <property type="entry name" value="Keratin_2_head"/>
</dbReference>
<dbReference type="SMART" id="SM01391">
    <property type="entry name" value="Filament"/>
    <property type="match status" value="2"/>
</dbReference>
<dbReference type="PROSITE" id="PS00226">
    <property type="entry name" value="IF_ROD_1"/>
    <property type="match status" value="1"/>
</dbReference>
<dbReference type="Pfam" id="PF16208">
    <property type="entry name" value="Keratin_2_head"/>
    <property type="match status" value="2"/>
</dbReference>
<dbReference type="GO" id="GO:0045095">
    <property type="term" value="C:keratin filament"/>
    <property type="evidence" value="ECO:0007669"/>
    <property type="project" value="InterPro"/>
</dbReference>
<dbReference type="InterPro" id="IPR018039">
    <property type="entry name" value="IF_conserved"/>
</dbReference>
<feature type="compositionally biased region" description="Polar residues" evidence="7">
    <location>
        <begin position="936"/>
        <end position="945"/>
    </location>
</feature>
<evidence type="ECO:0000259" key="8">
    <source>
        <dbReference type="PROSITE" id="PS51842"/>
    </source>
</evidence>
<feature type="coiled-coil region" evidence="6">
    <location>
        <begin position="824"/>
        <end position="858"/>
    </location>
</feature>
<evidence type="ECO:0000256" key="6">
    <source>
        <dbReference type="SAM" id="Coils"/>
    </source>
</evidence>
<evidence type="ECO:0000256" key="1">
    <source>
        <dbReference type="ARBA" id="ARBA00022744"/>
    </source>
</evidence>
<dbReference type="Proteomes" id="UP000551758">
    <property type="component" value="Unassembled WGS sequence"/>
</dbReference>
<sequence>MSLSPCRAQRGFSARSACSARSGGRGRGGFSSRSLSSFVGCREGSRGRAWGSGGRLGAWFGEGSGGPGLFLCPPGGIREVTINQSLLTPLKIEIDPQFQVVRTQETQEIRTLNNQFASFIDKVRFLEQQNKVLETKWHLLQQQGVSDSPQGLDSFFEAYLAQLRKRLEQLQRERGVLDAELKSCQDQEEEYKAKYEQEAHKRATVENDFVVLKKELGQFQTQAGDTSVVLSMDNNRCLDFSDIIAEVRARYEDIARTSKAEAEAVYQTKYQELQASAQLHGDSMKETKVQISQLQQEIQRLQSQIENFKKQNANLQAAIADAEHRGELALKDAQTKLDELEAALRTAKQNMARLLRDYQELMSTKLALDVEIATYRRLLEGEESRMSGECTSQVTISVGGGSAVSGGAGGGLVGTCGLGGEKGSFGSSCSSVVTGGSSVVRGSGQGPVLSSGSVSGSSSSSSSRTILKKTVESSLKMSMFSTKGGFSTNSASGGGGSRARTSFSSVTVSRSSGSGGGAHCGPSMGNFGSRSLHNLGGSKSISVSVAGGASSGQALGGFVFGSRAYTGLGAGRQTFGPVCPPGGIQEVTVNQSLLTPLNVEIDPEIQRVRTQEREQIKTLNNKFASFIDKVRFLEQQNKVLETKWALLQEQGQNSGVTRNLEPLFENYLGNLRRQLDNLQSERGRLDLELRNVQDQVEDFRNKYEDEINKRTATENEFVVLKKDVDAAYMGRMDLHGKVGTLSEELDFLNHLYDVELSQVQTHVSDTNVILSMDNNRDLDLDSIIAEVKAQYELIAQRSRAEAEAWYQTQYEELQVTAGKHGDSLRDTKNEIAELTRTVQRLQGEVDAAKKQCQQLQTAIVEAEKPRLPCLTQTLCLAAVTGNATTVCRGGAAGFGSGISLGGCGGASKGRFSTNVGYSTVKGGPVSGGTSILRKTPTVNTSSRKY</sequence>
<name>A0A7J7FLG0_DICBM</name>
<protein>
    <recommendedName>
        <fullName evidence="8">IF rod domain-containing protein</fullName>
    </recommendedName>
</protein>
<evidence type="ECO:0000256" key="2">
    <source>
        <dbReference type="ARBA" id="ARBA00022754"/>
    </source>
</evidence>
<comment type="similarity">
    <text evidence="4 5">Belongs to the intermediate filament family.</text>
</comment>
<gene>
    <name evidence="9" type="ORF">HPG69_015080</name>
</gene>
<dbReference type="FunFam" id="1.20.5.170:FF:000004">
    <property type="entry name" value="Keratin, type II cytoskeletal 5"/>
    <property type="match status" value="1"/>
</dbReference>
<dbReference type="PANTHER" id="PTHR45616:SF10">
    <property type="entry name" value="KERATIN, TYPE II CYTOSKELETAL 79"/>
    <property type="match status" value="1"/>
</dbReference>
<organism evidence="9 10">
    <name type="scientific">Diceros bicornis minor</name>
    <name type="common">South-central black rhinoceros</name>
    <dbReference type="NCBI Taxonomy" id="77932"/>
    <lineage>
        <taxon>Eukaryota</taxon>
        <taxon>Metazoa</taxon>
        <taxon>Chordata</taxon>
        <taxon>Craniata</taxon>
        <taxon>Vertebrata</taxon>
        <taxon>Euteleostomi</taxon>
        <taxon>Mammalia</taxon>
        <taxon>Eutheria</taxon>
        <taxon>Laurasiatheria</taxon>
        <taxon>Perissodactyla</taxon>
        <taxon>Rhinocerotidae</taxon>
        <taxon>Diceros</taxon>
    </lineage>
</organism>
<evidence type="ECO:0000313" key="10">
    <source>
        <dbReference type="Proteomes" id="UP000551758"/>
    </source>
</evidence>
<dbReference type="GO" id="GO:0030280">
    <property type="term" value="F:structural constituent of skin epidermis"/>
    <property type="evidence" value="ECO:0007669"/>
    <property type="project" value="TreeGrafter"/>
</dbReference>
<feature type="coiled-coil region" evidence="6">
    <location>
        <begin position="160"/>
        <end position="201"/>
    </location>
</feature>
<feature type="coiled-coil region" evidence="6">
    <location>
        <begin position="284"/>
        <end position="364"/>
    </location>
</feature>
<dbReference type="Pfam" id="PF00038">
    <property type="entry name" value="Filament"/>
    <property type="match status" value="2"/>
</dbReference>
<evidence type="ECO:0000313" key="9">
    <source>
        <dbReference type="EMBL" id="KAF5928474.1"/>
    </source>
</evidence>
<evidence type="ECO:0000256" key="4">
    <source>
        <dbReference type="ARBA" id="ARBA00061646"/>
    </source>
</evidence>
<dbReference type="FunFam" id="1.20.5.500:FF:000001">
    <property type="entry name" value="Type II keratin 23"/>
    <property type="match status" value="2"/>
</dbReference>
<dbReference type="FunFam" id="1.20.5.1160:FF:000001">
    <property type="entry name" value="Keratin type II"/>
    <property type="match status" value="1"/>
</dbReference>
<keyword evidence="10" id="KW-1185">Reference proteome</keyword>
<dbReference type="AlphaFoldDB" id="A0A7J7FLG0"/>
<dbReference type="Gene3D" id="1.20.5.1160">
    <property type="entry name" value="Vasodilator-stimulated phosphoprotein"/>
    <property type="match status" value="2"/>
</dbReference>